<comment type="caution">
    <text evidence="2">The sequence shown here is derived from an EMBL/GenBank/DDBJ whole genome shotgun (WGS) entry which is preliminary data.</text>
</comment>
<dbReference type="AlphaFoldDB" id="A0AAV2S8I1"/>
<reference evidence="2 3" key="1">
    <citation type="submission" date="2024-05" db="EMBL/GenBank/DDBJ databases">
        <authorList>
            <person name="Wallberg A."/>
        </authorList>
    </citation>
    <scope>NUCLEOTIDE SEQUENCE [LARGE SCALE GENOMIC DNA]</scope>
</reference>
<protein>
    <submittedName>
        <fullName evidence="2">Uncharacterized protein</fullName>
    </submittedName>
</protein>
<gene>
    <name evidence="2" type="ORF">MNOR_LOCUS33163</name>
</gene>
<dbReference type="Proteomes" id="UP001497623">
    <property type="component" value="Unassembled WGS sequence"/>
</dbReference>
<accession>A0AAV2S8I1</accession>
<evidence type="ECO:0000256" key="1">
    <source>
        <dbReference type="SAM" id="MobiDB-lite"/>
    </source>
</evidence>
<evidence type="ECO:0000313" key="3">
    <source>
        <dbReference type="Proteomes" id="UP001497623"/>
    </source>
</evidence>
<evidence type="ECO:0000313" key="2">
    <source>
        <dbReference type="EMBL" id="CAL4164670.1"/>
    </source>
</evidence>
<dbReference type="EMBL" id="CAXKWB010047017">
    <property type="protein sequence ID" value="CAL4164670.1"/>
    <property type="molecule type" value="Genomic_DNA"/>
</dbReference>
<proteinExistence type="predicted"/>
<name>A0AAV2S8I1_MEGNR</name>
<feature type="region of interest" description="Disordered" evidence="1">
    <location>
        <begin position="1"/>
        <end position="24"/>
    </location>
</feature>
<sequence length="188" mass="20903">MHDLLDTNRRQQHPHSFPDIPGRGTMVNSNQVWLALKDSHNEKYSEGSSEESINQVDASVNEGKSTGDIVKLCEDKRAEDLSSANLLKTEKLASTFEGPIVTEEPLKTDMSKDLLYDNKKLIGNVAINDSQSPEISKSIESEILNIGATPVKNEKAVSMKTKTEEKITHVLEEVKDKKIPCRSEVEKA</sequence>
<organism evidence="2 3">
    <name type="scientific">Meganyctiphanes norvegica</name>
    <name type="common">Northern krill</name>
    <name type="synonym">Thysanopoda norvegica</name>
    <dbReference type="NCBI Taxonomy" id="48144"/>
    <lineage>
        <taxon>Eukaryota</taxon>
        <taxon>Metazoa</taxon>
        <taxon>Ecdysozoa</taxon>
        <taxon>Arthropoda</taxon>
        <taxon>Crustacea</taxon>
        <taxon>Multicrustacea</taxon>
        <taxon>Malacostraca</taxon>
        <taxon>Eumalacostraca</taxon>
        <taxon>Eucarida</taxon>
        <taxon>Euphausiacea</taxon>
        <taxon>Euphausiidae</taxon>
        <taxon>Meganyctiphanes</taxon>
    </lineage>
</organism>
<keyword evidence="3" id="KW-1185">Reference proteome</keyword>
<feature type="non-terminal residue" evidence="2">
    <location>
        <position position="188"/>
    </location>
</feature>